<keyword evidence="3" id="KW-0735">Signal-anchor</keyword>
<protein>
    <submittedName>
        <fullName evidence="9">TlpA disulfide reductase family protein</fullName>
    </submittedName>
</protein>
<dbReference type="Pfam" id="PF00578">
    <property type="entry name" value="AhpC-TSA"/>
    <property type="match status" value="1"/>
</dbReference>
<dbReference type="InterPro" id="IPR050553">
    <property type="entry name" value="Thioredoxin_ResA/DsbE_sf"/>
</dbReference>
<dbReference type="EMBL" id="CP116942">
    <property type="protein sequence ID" value="WCO67197.1"/>
    <property type="molecule type" value="Genomic_DNA"/>
</dbReference>
<feature type="transmembrane region" description="Helical" evidence="7">
    <location>
        <begin position="63"/>
        <end position="82"/>
    </location>
</feature>
<dbReference type="InterPro" id="IPR013766">
    <property type="entry name" value="Thioredoxin_domain"/>
</dbReference>
<reference evidence="9" key="1">
    <citation type="submission" date="2023-01" db="EMBL/GenBank/DDBJ databases">
        <title>The diversity of Class Acidimicrobiia in South China Sea sediment environments and the proposal of Iamia marina sp. nov., a novel species of the genus Iamia.</title>
        <authorList>
            <person name="He Y."/>
            <person name="Tian X."/>
        </authorList>
    </citation>
    <scope>NUCLEOTIDE SEQUENCE</scope>
    <source>
        <strain evidence="9">DSM 19957</strain>
    </source>
</reference>
<evidence type="ECO:0000256" key="6">
    <source>
        <dbReference type="SAM" id="MobiDB-lite"/>
    </source>
</evidence>
<gene>
    <name evidence="9" type="ORF">PO878_00485</name>
</gene>
<dbReference type="InterPro" id="IPR036249">
    <property type="entry name" value="Thioredoxin-like_sf"/>
</dbReference>
<sequence length="244" mass="25581">MPRRRPQDEGADDPVETRADDDGAGAADEAGADDEVAAAPDPEADGDGPEVPAGPRRVLDGRTLLICALVALVAALAAGLVVSRLTAEDDPPDLALGELTPAEEAPQVPLTRFDGTEVTLGDYQGQPLVVNFWGSWCQPCVDEMPDLEAVHTSLGEDVAFVGVNIQDEPEAAQALADRTGVTYDLVRDTEGELTRALGVTNFPTTVLILPDGTVVDTIQRKVSAERLCEKIGQSLLGGSLQECG</sequence>
<accession>A0AAE9Y630</accession>
<keyword evidence="7" id="KW-0812">Transmembrane</keyword>
<dbReference type="RefSeq" id="WP_272736719.1">
    <property type="nucleotide sequence ID" value="NZ_CP116942.1"/>
</dbReference>
<keyword evidence="10" id="KW-1185">Reference proteome</keyword>
<dbReference type="PANTHER" id="PTHR42852:SF6">
    <property type="entry name" value="THIOL:DISULFIDE INTERCHANGE PROTEIN DSBE"/>
    <property type="match status" value="1"/>
</dbReference>
<dbReference type="Gene3D" id="3.40.30.10">
    <property type="entry name" value="Glutaredoxin"/>
    <property type="match status" value="1"/>
</dbReference>
<organism evidence="9 10">
    <name type="scientific">Iamia majanohamensis</name>
    <dbReference type="NCBI Taxonomy" id="467976"/>
    <lineage>
        <taxon>Bacteria</taxon>
        <taxon>Bacillati</taxon>
        <taxon>Actinomycetota</taxon>
        <taxon>Acidimicrobiia</taxon>
        <taxon>Acidimicrobiales</taxon>
        <taxon>Iamiaceae</taxon>
        <taxon>Iamia</taxon>
    </lineage>
</organism>
<evidence type="ECO:0000256" key="3">
    <source>
        <dbReference type="ARBA" id="ARBA00022968"/>
    </source>
</evidence>
<keyword evidence="7" id="KW-1133">Transmembrane helix</keyword>
<dbReference type="GO" id="GO:0016209">
    <property type="term" value="F:antioxidant activity"/>
    <property type="evidence" value="ECO:0007669"/>
    <property type="project" value="InterPro"/>
</dbReference>
<dbReference type="PANTHER" id="PTHR42852">
    <property type="entry name" value="THIOL:DISULFIDE INTERCHANGE PROTEIN DSBE"/>
    <property type="match status" value="1"/>
</dbReference>
<evidence type="ECO:0000256" key="1">
    <source>
        <dbReference type="ARBA" id="ARBA00004196"/>
    </source>
</evidence>
<keyword evidence="4" id="KW-1015">Disulfide bond</keyword>
<feature type="region of interest" description="Disordered" evidence="6">
    <location>
        <begin position="1"/>
        <end position="55"/>
    </location>
</feature>
<dbReference type="InterPro" id="IPR000866">
    <property type="entry name" value="AhpC/TSA"/>
</dbReference>
<evidence type="ECO:0000313" key="10">
    <source>
        <dbReference type="Proteomes" id="UP001216390"/>
    </source>
</evidence>
<dbReference type="GO" id="GO:0017004">
    <property type="term" value="P:cytochrome complex assembly"/>
    <property type="evidence" value="ECO:0007669"/>
    <property type="project" value="UniProtKB-KW"/>
</dbReference>
<feature type="domain" description="Thioredoxin" evidence="8">
    <location>
        <begin position="99"/>
        <end position="237"/>
    </location>
</feature>
<dbReference type="CDD" id="cd02966">
    <property type="entry name" value="TlpA_like_family"/>
    <property type="match status" value="1"/>
</dbReference>
<evidence type="ECO:0000256" key="7">
    <source>
        <dbReference type="SAM" id="Phobius"/>
    </source>
</evidence>
<proteinExistence type="predicted"/>
<keyword evidence="5" id="KW-0676">Redox-active center</keyword>
<evidence type="ECO:0000259" key="8">
    <source>
        <dbReference type="PROSITE" id="PS51352"/>
    </source>
</evidence>
<feature type="compositionally biased region" description="Acidic residues" evidence="6">
    <location>
        <begin position="30"/>
        <end position="48"/>
    </location>
</feature>
<dbReference type="SUPFAM" id="SSF52833">
    <property type="entry name" value="Thioredoxin-like"/>
    <property type="match status" value="1"/>
</dbReference>
<name>A0AAE9Y630_9ACTN</name>
<keyword evidence="2" id="KW-0201">Cytochrome c-type biogenesis</keyword>
<dbReference type="KEGG" id="ima:PO878_00485"/>
<evidence type="ECO:0000256" key="5">
    <source>
        <dbReference type="ARBA" id="ARBA00023284"/>
    </source>
</evidence>
<evidence type="ECO:0000256" key="4">
    <source>
        <dbReference type="ARBA" id="ARBA00023157"/>
    </source>
</evidence>
<dbReference type="PROSITE" id="PS51352">
    <property type="entry name" value="THIOREDOXIN_2"/>
    <property type="match status" value="1"/>
</dbReference>
<keyword evidence="7" id="KW-0472">Membrane</keyword>
<dbReference type="AlphaFoldDB" id="A0AAE9Y630"/>
<dbReference type="GO" id="GO:0016491">
    <property type="term" value="F:oxidoreductase activity"/>
    <property type="evidence" value="ECO:0007669"/>
    <property type="project" value="InterPro"/>
</dbReference>
<evidence type="ECO:0000313" key="9">
    <source>
        <dbReference type="EMBL" id="WCO67197.1"/>
    </source>
</evidence>
<evidence type="ECO:0000256" key="2">
    <source>
        <dbReference type="ARBA" id="ARBA00022748"/>
    </source>
</evidence>
<comment type="subcellular location">
    <subcellularLocation>
        <location evidence="1">Cell envelope</location>
    </subcellularLocation>
</comment>
<dbReference type="Proteomes" id="UP001216390">
    <property type="component" value="Chromosome"/>
</dbReference>
<dbReference type="GO" id="GO:0030313">
    <property type="term" value="C:cell envelope"/>
    <property type="evidence" value="ECO:0007669"/>
    <property type="project" value="UniProtKB-SubCell"/>
</dbReference>